<proteinExistence type="predicted"/>
<organism evidence="1 2">
    <name type="scientific">Stylosanthes scabra</name>
    <dbReference type="NCBI Taxonomy" id="79078"/>
    <lineage>
        <taxon>Eukaryota</taxon>
        <taxon>Viridiplantae</taxon>
        <taxon>Streptophyta</taxon>
        <taxon>Embryophyta</taxon>
        <taxon>Tracheophyta</taxon>
        <taxon>Spermatophyta</taxon>
        <taxon>Magnoliopsida</taxon>
        <taxon>eudicotyledons</taxon>
        <taxon>Gunneridae</taxon>
        <taxon>Pentapetalae</taxon>
        <taxon>rosids</taxon>
        <taxon>fabids</taxon>
        <taxon>Fabales</taxon>
        <taxon>Fabaceae</taxon>
        <taxon>Papilionoideae</taxon>
        <taxon>50 kb inversion clade</taxon>
        <taxon>dalbergioids sensu lato</taxon>
        <taxon>Dalbergieae</taxon>
        <taxon>Pterocarpus clade</taxon>
        <taxon>Stylosanthes</taxon>
    </lineage>
</organism>
<keyword evidence="2" id="KW-1185">Reference proteome</keyword>
<evidence type="ECO:0000313" key="2">
    <source>
        <dbReference type="Proteomes" id="UP001341840"/>
    </source>
</evidence>
<sequence length="181" mass="21271">MGLGAFAHLPTFNINHKLLIELVRCYDVFDNTIYTSVGDFRITSEKEMPFLRKGYKILKKISMKKKRAFGLFIQKSFLYPTSTANISPKQLPVIQDIENTQHRNWAHHVNNFLVNGIEEFKEKNFLAVKGCHFVLMIIYFKERYFGKSINHPKMPPPWIRYWIGENLKQKMRLEATDATIS</sequence>
<gene>
    <name evidence="1" type="ORF">PIB30_050783</name>
</gene>
<evidence type="ECO:0008006" key="3">
    <source>
        <dbReference type="Google" id="ProtNLM"/>
    </source>
</evidence>
<reference evidence="1 2" key="1">
    <citation type="journal article" date="2023" name="Plants (Basel)">
        <title>Bridging the Gap: Combining Genomics and Transcriptomics Approaches to Understand Stylosanthes scabra, an Orphan Legume from the Brazilian Caatinga.</title>
        <authorList>
            <person name="Ferreira-Neto J.R.C."/>
            <person name="da Silva M.D."/>
            <person name="Binneck E."/>
            <person name="de Melo N.F."/>
            <person name="da Silva R.H."/>
            <person name="de Melo A.L.T.M."/>
            <person name="Pandolfi V."/>
            <person name="Bustamante F.O."/>
            <person name="Brasileiro-Vidal A.C."/>
            <person name="Benko-Iseppon A.M."/>
        </authorList>
    </citation>
    <scope>NUCLEOTIDE SEQUENCE [LARGE SCALE GENOMIC DNA]</scope>
    <source>
        <tissue evidence="1">Leaves</tissue>
    </source>
</reference>
<comment type="caution">
    <text evidence="1">The sequence shown here is derived from an EMBL/GenBank/DDBJ whole genome shotgun (WGS) entry which is preliminary data.</text>
</comment>
<dbReference type="EMBL" id="JASCZI010242008">
    <property type="protein sequence ID" value="MED6209037.1"/>
    <property type="molecule type" value="Genomic_DNA"/>
</dbReference>
<accession>A0ABU6YF59</accession>
<dbReference type="Proteomes" id="UP001341840">
    <property type="component" value="Unassembled WGS sequence"/>
</dbReference>
<protein>
    <recommendedName>
        <fullName evidence="3">Homing endonuclease LAGLIDADG domain-containing protein</fullName>
    </recommendedName>
</protein>
<name>A0ABU6YF59_9FABA</name>
<evidence type="ECO:0000313" key="1">
    <source>
        <dbReference type="EMBL" id="MED6209037.1"/>
    </source>
</evidence>